<dbReference type="EMBL" id="CP014873">
    <property type="protein sequence ID" value="ANK62197.1"/>
    <property type="molecule type" value="Genomic_DNA"/>
</dbReference>
<dbReference type="KEGG" id="lbt:AYR52_08930"/>
<dbReference type="AlphaFoldDB" id="A0A192H1T2"/>
<dbReference type="GeneID" id="42981615"/>
<evidence type="ECO:0000313" key="2">
    <source>
        <dbReference type="EMBL" id="ANK62197.1"/>
    </source>
</evidence>
<accession>A0A192H1T2</accession>
<evidence type="ECO:0000313" key="3">
    <source>
        <dbReference type="Proteomes" id="UP000078582"/>
    </source>
</evidence>
<evidence type="ECO:0000256" key="1">
    <source>
        <dbReference type="SAM" id="MobiDB-lite"/>
    </source>
</evidence>
<dbReference type="RefSeq" id="WP_068225686.1">
    <property type="nucleotide sequence ID" value="NZ_CP014623.1"/>
</dbReference>
<sequence length="296" mass="34412">MDTEKCLNYQKQFFIDFAQAWHDRSDLELYRKIDTTASSLRLETSEVPAYILAYDKQAQAELKAYLQRGLTKWLRTYIPFFEINSEGVVMFGDWYHRRQFGVLDVWNRQIIQTDELQQQILPELEGYEKDNDNYLQNRLDQLHEQLYQEANELHADLDRATENADSAVAQSRLNRDKAPQQNSGRLKNLLNFMDNNSGNEETADSETTTPAPNAAEIDDLKTRFTAAKQLADTHYDEQKRQLEVEVAVIRYEYQAIVNQYSSLTQFENALVHIQESYLDNLQVAPNLASEGDDQHA</sequence>
<feature type="compositionally biased region" description="Polar residues" evidence="1">
    <location>
        <begin position="193"/>
        <end position="211"/>
    </location>
</feature>
<protein>
    <submittedName>
        <fullName evidence="2">Uncharacterized protein</fullName>
    </submittedName>
</protein>
<name>A0A192H1T2_9LACO</name>
<gene>
    <name evidence="2" type="ORF">AYR53_05065</name>
</gene>
<dbReference type="OrthoDB" id="2248290at2"/>
<dbReference type="Proteomes" id="UP000078582">
    <property type="component" value="Chromosome"/>
</dbReference>
<organism evidence="2 3">
    <name type="scientific">Loigolactobacillus backii</name>
    <dbReference type="NCBI Taxonomy" id="375175"/>
    <lineage>
        <taxon>Bacteria</taxon>
        <taxon>Bacillati</taxon>
        <taxon>Bacillota</taxon>
        <taxon>Bacilli</taxon>
        <taxon>Lactobacillales</taxon>
        <taxon>Lactobacillaceae</taxon>
        <taxon>Loigolactobacillus</taxon>
    </lineage>
</organism>
<keyword evidence="3" id="KW-1185">Reference proteome</keyword>
<feature type="region of interest" description="Disordered" evidence="1">
    <location>
        <begin position="164"/>
        <end position="213"/>
    </location>
</feature>
<proteinExistence type="predicted"/>
<reference evidence="2 3" key="1">
    <citation type="submission" date="2016-03" db="EMBL/GenBank/DDBJ databases">
        <title>Pediococcus and Lactobacillus from brewery environment - whole genome sequencing and assembly.</title>
        <authorList>
            <person name="Behr J."/>
            <person name="Geissler A.J."/>
            <person name="Vogel R.F."/>
        </authorList>
    </citation>
    <scope>NUCLEOTIDE SEQUENCE [LARGE SCALE GENOMIC DNA]</scope>
    <source>
        <strain evidence="2 3">TMW 1.1989</strain>
    </source>
</reference>